<dbReference type="EMBL" id="CAEZVX010000050">
    <property type="protein sequence ID" value="CAB4640260.1"/>
    <property type="molecule type" value="Genomic_DNA"/>
</dbReference>
<proteinExistence type="predicted"/>
<reference evidence="1" key="1">
    <citation type="submission" date="2020-05" db="EMBL/GenBank/DDBJ databases">
        <authorList>
            <person name="Chiriac C."/>
            <person name="Salcher M."/>
            <person name="Ghai R."/>
            <person name="Kavagutti S V."/>
        </authorList>
    </citation>
    <scope>NUCLEOTIDE SEQUENCE</scope>
</reference>
<accession>A0A6J6JS43</accession>
<evidence type="ECO:0000313" key="1">
    <source>
        <dbReference type="EMBL" id="CAB4640260.1"/>
    </source>
</evidence>
<name>A0A6J6JS43_9ZZZZ</name>
<gene>
    <name evidence="1" type="ORF">UFOPK2155_00492</name>
</gene>
<protein>
    <submittedName>
        <fullName evidence="1">Unannotated protein</fullName>
    </submittedName>
</protein>
<sequence>MPVLPISTKVRFDEQVPVEERKRAPVRLSAHAVITDDGDVVAAVATPPAISAPARKALATFVDPLTLMFFILTILYVDAEISL</sequence>
<dbReference type="AlphaFoldDB" id="A0A6J6JS43"/>
<organism evidence="1">
    <name type="scientific">freshwater metagenome</name>
    <dbReference type="NCBI Taxonomy" id="449393"/>
    <lineage>
        <taxon>unclassified sequences</taxon>
        <taxon>metagenomes</taxon>
        <taxon>ecological metagenomes</taxon>
    </lineage>
</organism>